<gene>
    <name evidence="8" type="ORF">KC729_03690</name>
</gene>
<dbReference type="InterPro" id="IPR036388">
    <property type="entry name" value="WH-like_DNA-bd_sf"/>
</dbReference>
<evidence type="ECO:0000256" key="6">
    <source>
        <dbReference type="SAM" id="MobiDB-lite"/>
    </source>
</evidence>
<dbReference type="AlphaFoldDB" id="A0A956RNJ3"/>
<dbReference type="InterPro" id="IPR039425">
    <property type="entry name" value="RNA_pol_sigma-70-like"/>
</dbReference>
<evidence type="ECO:0000256" key="2">
    <source>
        <dbReference type="ARBA" id="ARBA00023015"/>
    </source>
</evidence>
<evidence type="ECO:0000313" key="8">
    <source>
        <dbReference type="EMBL" id="MCA9726760.1"/>
    </source>
</evidence>
<dbReference type="Pfam" id="PF04542">
    <property type="entry name" value="Sigma70_r2"/>
    <property type="match status" value="1"/>
</dbReference>
<dbReference type="InterPro" id="IPR007627">
    <property type="entry name" value="RNA_pol_sigma70_r2"/>
</dbReference>
<dbReference type="InterPro" id="IPR013325">
    <property type="entry name" value="RNA_pol_sigma_r2"/>
</dbReference>
<dbReference type="NCBIfam" id="TIGR02937">
    <property type="entry name" value="sigma70-ECF"/>
    <property type="match status" value="1"/>
</dbReference>
<keyword evidence="2" id="KW-0805">Transcription regulation</keyword>
<proteinExistence type="inferred from homology"/>
<evidence type="ECO:0000259" key="7">
    <source>
        <dbReference type="Pfam" id="PF04542"/>
    </source>
</evidence>
<comment type="similarity">
    <text evidence="1">Belongs to the sigma-70 factor family. ECF subfamily.</text>
</comment>
<name>A0A956RNJ3_UNCEI</name>
<dbReference type="GO" id="GO:0006352">
    <property type="term" value="P:DNA-templated transcription initiation"/>
    <property type="evidence" value="ECO:0007669"/>
    <property type="project" value="InterPro"/>
</dbReference>
<dbReference type="Gene3D" id="1.10.10.10">
    <property type="entry name" value="Winged helix-like DNA-binding domain superfamily/Winged helix DNA-binding domain"/>
    <property type="match status" value="1"/>
</dbReference>
<dbReference type="SUPFAM" id="SSF88659">
    <property type="entry name" value="Sigma3 and sigma4 domains of RNA polymerase sigma factors"/>
    <property type="match status" value="1"/>
</dbReference>
<evidence type="ECO:0000256" key="1">
    <source>
        <dbReference type="ARBA" id="ARBA00010641"/>
    </source>
</evidence>
<sequence length="186" mass="20543">MSDDGRIAAWIAGARNEDPQATRALGEYVRTLAREVCRRSSASAMGSADWEDVAQEAAIRVFGTGLQRFQGTGSARGYLYSIVKASLLQTLRSERRRKAREMTAESSPAADWPSGSFGTDPARDAAAMLDRLDDGCRQLIENVFFHGVAYARLAREENLAESSIRARVSRCLRTLRLASSERDDHE</sequence>
<feature type="region of interest" description="Disordered" evidence="6">
    <location>
        <begin position="98"/>
        <end position="117"/>
    </location>
</feature>
<dbReference type="Proteomes" id="UP000697710">
    <property type="component" value="Unassembled WGS sequence"/>
</dbReference>
<reference evidence="8" key="1">
    <citation type="submission" date="2020-04" db="EMBL/GenBank/DDBJ databases">
        <authorList>
            <person name="Zhang T."/>
        </authorList>
    </citation>
    <scope>NUCLEOTIDE SEQUENCE</scope>
    <source>
        <strain evidence="8">HKST-UBA01</strain>
    </source>
</reference>
<evidence type="ECO:0000256" key="3">
    <source>
        <dbReference type="ARBA" id="ARBA00023082"/>
    </source>
</evidence>
<dbReference type="GO" id="GO:0016987">
    <property type="term" value="F:sigma factor activity"/>
    <property type="evidence" value="ECO:0007669"/>
    <property type="project" value="UniProtKB-KW"/>
</dbReference>
<dbReference type="GO" id="GO:0003677">
    <property type="term" value="F:DNA binding"/>
    <property type="evidence" value="ECO:0007669"/>
    <property type="project" value="UniProtKB-KW"/>
</dbReference>
<evidence type="ECO:0000313" key="9">
    <source>
        <dbReference type="Proteomes" id="UP000697710"/>
    </source>
</evidence>
<organism evidence="8 9">
    <name type="scientific">Eiseniibacteriota bacterium</name>
    <dbReference type="NCBI Taxonomy" id="2212470"/>
    <lineage>
        <taxon>Bacteria</taxon>
        <taxon>Candidatus Eiseniibacteriota</taxon>
    </lineage>
</organism>
<dbReference type="PANTHER" id="PTHR43133:SF8">
    <property type="entry name" value="RNA POLYMERASE SIGMA FACTOR HI_1459-RELATED"/>
    <property type="match status" value="1"/>
</dbReference>
<keyword evidence="3" id="KW-0731">Sigma factor</keyword>
<feature type="domain" description="RNA polymerase sigma-70 region 2" evidence="7">
    <location>
        <begin position="30"/>
        <end position="97"/>
    </location>
</feature>
<dbReference type="SUPFAM" id="SSF88946">
    <property type="entry name" value="Sigma2 domain of RNA polymerase sigma factors"/>
    <property type="match status" value="1"/>
</dbReference>
<dbReference type="InterPro" id="IPR013324">
    <property type="entry name" value="RNA_pol_sigma_r3/r4-like"/>
</dbReference>
<keyword evidence="5" id="KW-0804">Transcription</keyword>
<evidence type="ECO:0000256" key="4">
    <source>
        <dbReference type="ARBA" id="ARBA00023125"/>
    </source>
</evidence>
<dbReference type="PANTHER" id="PTHR43133">
    <property type="entry name" value="RNA POLYMERASE ECF-TYPE SIGMA FACTO"/>
    <property type="match status" value="1"/>
</dbReference>
<protein>
    <submittedName>
        <fullName evidence="8">RNA polymerase sigma factor</fullName>
    </submittedName>
</protein>
<dbReference type="EMBL" id="JAGQHR010000064">
    <property type="protein sequence ID" value="MCA9726760.1"/>
    <property type="molecule type" value="Genomic_DNA"/>
</dbReference>
<keyword evidence="4" id="KW-0238">DNA-binding</keyword>
<accession>A0A956RNJ3</accession>
<evidence type="ECO:0000256" key="5">
    <source>
        <dbReference type="ARBA" id="ARBA00023163"/>
    </source>
</evidence>
<comment type="caution">
    <text evidence="8">The sequence shown here is derived from an EMBL/GenBank/DDBJ whole genome shotgun (WGS) entry which is preliminary data.</text>
</comment>
<dbReference type="Gene3D" id="1.10.1740.10">
    <property type="match status" value="1"/>
</dbReference>
<dbReference type="InterPro" id="IPR014284">
    <property type="entry name" value="RNA_pol_sigma-70_dom"/>
</dbReference>
<reference evidence="8" key="2">
    <citation type="journal article" date="2021" name="Microbiome">
        <title>Successional dynamics and alternative stable states in a saline activated sludge microbial community over 9 years.</title>
        <authorList>
            <person name="Wang Y."/>
            <person name="Ye J."/>
            <person name="Ju F."/>
            <person name="Liu L."/>
            <person name="Boyd J.A."/>
            <person name="Deng Y."/>
            <person name="Parks D.H."/>
            <person name="Jiang X."/>
            <person name="Yin X."/>
            <person name="Woodcroft B.J."/>
            <person name="Tyson G.W."/>
            <person name="Hugenholtz P."/>
            <person name="Polz M.F."/>
            <person name="Zhang T."/>
        </authorList>
    </citation>
    <scope>NUCLEOTIDE SEQUENCE</scope>
    <source>
        <strain evidence="8">HKST-UBA01</strain>
    </source>
</reference>